<evidence type="ECO:0000313" key="3">
    <source>
        <dbReference type="Proteomes" id="UP001597399"/>
    </source>
</evidence>
<dbReference type="SUPFAM" id="SSF143842">
    <property type="entry name" value="YwmB-like"/>
    <property type="match status" value="1"/>
</dbReference>
<evidence type="ECO:0000256" key="1">
    <source>
        <dbReference type="SAM" id="SignalP"/>
    </source>
</evidence>
<dbReference type="InterPro" id="IPR036209">
    <property type="entry name" value="YwmB-like_sf"/>
</dbReference>
<gene>
    <name evidence="2" type="ORF">ACFSUE_10440</name>
</gene>
<dbReference type="Proteomes" id="UP001597399">
    <property type="component" value="Unassembled WGS sequence"/>
</dbReference>
<protein>
    <submittedName>
        <fullName evidence="2">YwmB family TATA-box binding protein</fullName>
    </submittedName>
</protein>
<accession>A0ABW5S545</accession>
<feature type="signal peptide" evidence="1">
    <location>
        <begin position="1"/>
        <end position="22"/>
    </location>
</feature>
<reference evidence="3" key="1">
    <citation type="journal article" date="2019" name="Int. J. Syst. Evol. Microbiol.">
        <title>The Global Catalogue of Microorganisms (GCM) 10K type strain sequencing project: providing services to taxonomists for standard genome sequencing and annotation.</title>
        <authorList>
            <consortium name="The Broad Institute Genomics Platform"/>
            <consortium name="The Broad Institute Genome Sequencing Center for Infectious Disease"/>
            <person name="Wu L."/>
            <person name="Ma J."/>
        </authorList>
    </citation>
    <scope>NUCLEOTIDE SEQUENCE [LARGE SCALE GENOMIC DNA]</scope>
    <source>
        <strain evidence="3">TISTR 2466</strain>
    </source>
</reference>
<dbReference type="InterPro" id="IPR014794">
    <property type="entry name" value="DUF1779"/>
</dbReference>
<dbReference type="Pfam" id="PF08680">
    <property type="entry name" value="DUF1779"/>
    <property type="match status" value="1"/>
</dbReference>
<comment type="caution">
    <text evidence="2">The sequence shown here is derived from an EMBL/GenBank/DDBJ whole genome shotgun (WGS) entry which is preliminary data.</text>
</comment>
<dbReference type="RefSeq" id="WP_253064364.1">
    <property type="nucleotide sequence ID" value="NZ_JAMXWM010000029.1"/>
</dbReference>
<name>A0ABW5S545_9BACL</name>
<keyword evidence="1" id="KW-0732">Signal</keyword>
<proteinExistence type="predicted"/>
<dbReference type="Gene3D" id="3.30.2030.10">
    <property type="entry name" value="YwmB-like"/>
    <property type="match status" value="1"/>
</dbReference>
<keyword evidence="3" id="KW-1185">Reference proteome</keyword>
<organism evidence="2 3">
    <name type="scientific">Sporolactobacillus shoreicorticis</name>
    <dbReference type="NCBI Taxonomy" id="1923877"/>
    <lineage>
        <taxon>Bacteria</taxon>
        <taxon>Bacillati</taxon>
        <taxon>Bacillota</taxon>
        <taxon>Bacilli</taxon>
        <taxon>Bacillales</taxon>
        <taxon>Sporolactobacillaceae</taxon>
        <taxon>Sporolactobacillus</taxon>
    </lineage>
</organism>
<dbReference type="Gene3D" id="3.30.360.40">
    <property type="entry name" value="YwmB-like"/>
    <property type="match status" value="1"/>
</dbReference>
<sequence length="255" mass="29708">MKRILYLICFFFLAFQLFTAFNQNQVSAEHGTHQFDELNQIGLFAHALEKNQAHVSSWSVYAREIQASEVTHKYFDSKAARLEKKFKDYTWKQLSPNEGAIGWEGTKKIQPENVRMSISYMAYPHGKHFQAVILYRVNGECFKQIQWSQIVKYMRTEMKQIFNGQEHIYTCVKAYHSAKMKLALIDEGMRYLKLFSATPVERLQEKTFVSISAYTKTWNNAIYTANKKMNIQAALRNDGDRTIIVLGSPIITVEY</sequence>
<feature type="chain" id="PRO_5047109400" evidence="1">
    <location>
        <begin position="23"/>
        <end position="255"/>
    </location>
</feature>
<dbReference type="EMBL" id="JBHUMQ010000025">
    <property type="protein sequence ID" value="MFD2694042.1"/>
    <property type="molecule type" value="Genomic_DNA"/>
</dbReference>
<evidence type="ECO:0000313" key="2">
    <source>
        <dbReference type="EMBL" id="MFD2694042.1"/>
    </source>
</evidence>